<name>A0A6P1T5Z6_9GAMM</name>
<dbReference type="InterPro" id="IPR050601">
    <property type="entry name" value="CPA3_antiporter_subunitC"/>
</dbReference>
<dbReference type="NCBIfam" id="NF005621">
    <property type="entry name" value="PRK07375.1-6"/>
    <property type="match status" value="1"/>
</dbReference>
<keyword evidence="4 7" id="KW-0812">Transmembrane</keyword>
<dbReference type="EMBL" id="CP047491">
    <property type="protein sequence ID" value="QHQ38168.1"/>
    <property type="molecule type" value="Genomic_DNA"/>
</dbReference>
<evidence type="ECO:0000256" key="5">
    <source>
        <dbReference type="ARBA" id="ARBA00022989"/>
    </source>
</evidence>
<dbReference type="InterPro" id="IPR039428">
    <property type="entry name" value="NUOK/Mnh_C1-like"/>
</dbReference>
<reference evidence="8 11" key="2">
    <citation type="submission" date="2020-08" db="EMBL/GenBank/DDBJ databases">
        <title>Genomic Encyclopedia of Type Strains, Phase IV (KMG-IV): sequencing the most valuable type-strain genomes for metagenomic binning, comparative biology and taxonomic classification.</title>
        <authorList>
            <person name="Goeker M."/>
        </authorList>
    </citation>
    <scope>NUCLEOTIDE SEQUENCE [LARGE SCALE GENOMIC DNA]</scope>
    <source>
        <strain evidence="8 11">DSM 11525</strain>
    </source>
</reference>
<dbReference type="PANTHER" id="PTHR34583:SF2">
    <property type="entry name" value="ANTIPORTER SUBUNIT MNHC2-RELATED"/>
    <property type="match status" value="1"/>
</dbReference>
<feature type="transmembrane region" description="Helical" evidence="7">
    <location>
        <begin position="6"/>
        <end position="24"/>
    </location>
</feature>
<evidence type="ECO:0000256" key="6">
    <source>
        <dbReference type="ARBA" id="ARBA00023136"/>
    </source>
</evidence>
<evidence type="ECO:0000313" key="10">
    <source>
        <dbReference type="Proteomes" id="UP000464675"/>
    </source>
</evidence>
<protein>
    <submittedName>
        <fullName evidence="8">Multicomponent Na+:H+ antiporter subunit C</fullName>
    </submittedName>
    <submittedName>
        <fullName evidence="9">Na+/H+ antiporter subunit C</fullName>
    </submittedName>
</protein>
<sequence>MLLASHYNYWIVIALMMIGLYMVIAQGNLVKKIIGLNIFQTSVFIFYISVGKVDGGNAPILSDSDSLYSNPLPHVLILTAIVVGIATTALALALAIRIKRAYGSIEERDIQAAEDLQERTLTQPPAGKEQ</sequence>
<dbReference type="NCBIfam" id="NF005624">
    <property type="entry name" value="PRK07375.2-3"/>
    <property type="match status" value="1"/>
</dbReference>
<evidence type="ECO:0000256" key="3">
    <source>
        <dbReference type="ARBA" id="ARBA00022475"/>
    </source>
</evidence>
<evidence type="ECO:0000313" key="8">
    <source>
        <dbReference type="EMBL" id="MBB5211025.1"/>
    </source>
</evidence>
<organism evidence="8 11">
    <name type="scientific">Microbulbifer hydrolyticus</name>
    <dbReference type="NCBI Taxonomy" id="48074"/>
    <lineage>
        <taxon>Bacteria</taxon>
        <taxon>Pseudomonadati</taxon>
        <taxon>Pseudomonadota</taxon>
        <taxon>Gammaproteobacteria</taxon>
        <taxon>Cellvibrionales</taxon>
        <taxon>Microbulbiferaceae</taxon>
        <taxon>Microbulbifer</taxon>
    </lineage>
</organism>
<dbReference type="OrthoDB" id="9799219at2"/>
<evidence type="ECO:0000256" key="4">
    <source>
        <dbReference type="ARBA" id="ARBA00022692"/>
    </source>
</evidence>
<comment type="subcellular location">
    <subcellularLocation>
        <location evidence="1">Cell membrane</location>
        <topology evidence="1">Multi-pass membrane protein</topology>
    </subcellularLocation>
</comment>
<dbReference type="AlphaFoldDB" id="A0A6P1T5Z6"/>
<dbReference type="GO" id="GO:0005886">
    <property type="term" value="C:plasma membrane"/>
    <property type="evidence" value="ECO:0007669"/>
    <property type="project" value="UniProtKB-SubCell"/>
</dbReference>
<gene>
    <name evidence="9" type="ORF">GTQ55_03620</name>
    <name evidence="8" type="ORF">HNQ53_001243</name>
</gene>
<dbReference type="PANTHER" id="PTHR34583">
    <property type="entry name" value="ANTIPORTER SUBUNIT MNHC2-RELATED"/>
    <property type="match status" value="1"/>
</dbReference>
<reference evidence="9 10" key="1">
    <citation type="submission" date="2020-01" db="EMBL/GenBank/DDBJ databases">
        <title>The possibility of degradation of plastic by Microbulbifer hydrolyticus IRE-31.</title>
        <authorList>
            <person name="Liu L."/>
        </authorList>
    </citation>
    <scope>NUCLEOTIDE SEQUENCE [LARGE SCALE GENOMIC DNA]</scope>
    <source>
        <strain evidence="9 10">IRE-31</strain>
    </source>
</reference>
<dbReference type="RefSeq" id="WP_161857504.1">
    <property type="nucleotide sequence ID" value="NZ_CP047491.1"/>
</dbReference>
<evidence type="ECO:0000256" key="2">
    <source>
        <dbReference type="ARBA" id="ARBA00010388"/>
    </source>
</evidence>
<evidence type="ECO:0000256" key="1">
    <source>
        <dbReference type="ARBA" id="ARBA00004651"/>
    </source>
</evidence>
<dbReference type="Gene3D" id="1.10.287.3510">
    <property type="match status" value="1"/>
</dbReference>
<feature type="transmembrane region" description="Helical" evidence="7">
    <location>
        <begin position="71"/>
        <end position="96"/>
    </location>
</feature>
<keyword evidence="3" id="KW-1003">Cell membrane</keyword>
<dbReference type="EMBL" id="JACHHR010000002">
    <property type="protein sequence ID" value="MBB5211025.1"/>
    <property type="molecule type" value="Genomic_DNA"/>
</dbReference>
<comment type="similarity">
    <text evidence="2">Belongs to the CPA3 antiporters (TC 2.A.63) subunit C family.</text>
</comment>
<keyword evidence="10" id="KW-1185">Reference proteome</keyword>
<evidence type="ECO:0000256" key="7">
    <source>
        <dbReference type="SAM" id="Phobius"/>
    </source>
</evidence>
<dbReference type="Proteomes" id="UP000464675">
    <property type="component" value="Chromosome"/>
</dbReference>
<dbReference type="Proteomes" id="UP000563601">
    <property type="component" value="Unassembled WGS sequence"/>
</dbReference>
<proteinExistence type="inferred from homology"/>
<dbReference type="Pfam" id="PF00420">
    <property type="entry name" value="Oxidored_q2"/>
    <property type="match status" value="1"/>
</dbReference>
<evidence type="ECO:0000313" key="11">
    <source>
        <dbReference type="Proteomes" id="UP000563601"/>
    </source>
</evidence>
<keyword evidence="6 7" id="KW-0472">Membrane</keyword>
<accession>A0A6P1T5Z6</accession>
<keyword evidence="5 7" id="KW-1133">Transmembrane helix</keyword>
<evidence type="ECO:0000313" key="9">
    <source>
        <dbReference type="EMBL" id="QHQ38168.1"/>
    </source>
</evidence>